<dbReference type="EMBL" id="JAHWZX010000007">
    <property type="protein sequence ID" value="MBW4330972.1"/>
    <property type="molecule type" value="Genomic_DNA"/>
</dbReference>
<accession>A0ABS6XL91</accession>
<comment type="caution">
    <text evidence="3">The sequence shown here is derived from an EMBL/GenBank/DDBJ whole genome shotgun (WGS) entry which is preliminary data.</text>
</comment>
<dbReference type="InterPro" id="IPR027372">
    <property type="entry name" value="Phytase-like_dom"/>
</dbReference>
<feature type="region of interest" description="Disordered" evidence="1">
    <location>
        <begin position="101"/>
        <end position="126"/>
    </location>
</feature>
<keyword evidence="4" id="KW-1185">Reference proteome</keyword>
<protein>
    <submittedName>
        <fullName evidence="3">Esterase-like activity of phytase family protein</fullName>
    </submittedName>
</protein>
<name>A0ABS6XL91_9SPHN</name>
<proteinExistence type="predicted"/>
<dbReference type="RefSeq" id="WP_219238096.1">
    <property type="nucleotide sequence ID" value="NZ_JAHWZX010000007.1"/>
</dbReference>
<organism evidence="3 4">
    <name type="scientific">Stakelama flava</name>
    <dbReference type="NCBI Taxonomy" id="2860338"/>
    <lineage>
        <taxon>Bacteria</taxon>
        <taxon>Pseudomonadati</taxon>
        <taxon>Pseudomonadota</taxon>
        <taxon>Alphaproteobacteria</taxon>
        <taxon>Sphingomonadales</taxon>
        <taxon>Sphingomonadaceae</taxon>
        <taxon>Stakelama</taxon>
    </lineage>
</organism>
<dbReference type="Proteomes" id="UP001197214">
    <property type="component" value="Unassembled WGS sequence"/>
</dbReference>
<feature type="domain" description="Phytase-like" evidence="2">
    <location>
        <begin position="66"/>
        <end position="307"/>
    </location>
</feature>
<reference evidence="3 4" key="1">
    <citation type="submission" date="2021-07" db="EMBL/GenBank/DDBJ databases">
        <title>Stakelama flava sp. nov., a novel endophytic bacterium isolated from branch of Kandelia candel.</title>
        <authorList>
            <person name="Tuo L."/>
        </authorList>
    </citation>
    <scope>NUCLEOTIDE SEQUENCE [LARGE SCALE GENOMIC DNA]</scope>
    <source>
        <strain evidence="3 4">CBK3Z-3</strain>
    </source>
</reference>
<dbReference type="InterPro" id="IPR014567">
    <property type="entry name" value="UCP031900"/>
</dbReference>
<dbReference type="PIRSF" id="PIRSF031900">
    <property type="entry name" value="UCP031900"/>
    <property type="match status" value="1"/>
</dbReference>
<gene>
    <name evidence="3" type="ORF">KY084_08810</name>
</gene>
<dbReference type="Pfam" id="PF13449">
    <property type="entry name" value="Phytase-like"/>
    <property type="match status" value="1"/>
</dbReference>
<sequence length="326" mass="35407">MRIFFAVLLLLLLLPGYSGMPGPSRYEPDMRVSARPVALFPGSPERRTIGALRYLGGVVLESPDPAFGGYSSMRLRDGRFTMLSDTGNWIAFRLSGARVSDLTSGSLPGGPGTGWQKRDRDSESLAAGPGAGPLWVGFENSNAIWRYNSLGGKATGHVRPDAMKHWPMGGGPESLVRLSDGRFITISETGHWPKAKGRAAICFSGDPVESPGRGFRFAYRPPAGYDPSDMAQLPDGRLLVLNRRLSLHGGFSAKLTLIDLDRVQPGRMVSGSVIATLAKPALHDNFEALAVTHEKGRIVVWIASDDNQSLFEKTYLLKFALQMPPR</sequence>
<evidence type="ECO:0000259" key="2">
    <source>
        <dbReference type="Pfam" id="PF13449"/>
    </source>
</evidence>
<evidence type="ECO:0000313" key="3">
    <source>
        <dbReference type="EMBL" id="MBW4330972.1"/>
    </source>
</evidence>
<evidence type="ECO:0000256" key="1">
    <source>
        <dbReference type="SAM" id="MobiDB-lite"/>
    </source>
</evidence>
<evidence type="ECO:0000313" key="4">
    <source>
        <dbReference type="Proteomes" id="UP001197214"/>
    </source>
</evidence>